<dbReference type="Pfam" id="PF12911">
    <property type="entry name" value="OppC_N"/>
    <property type="match status" value="1"/>
</dbReference>
<feature type="non-terminal residue" evidence="9">
    <location>
        <position position="163"/>
    </location>
</feature>
<evidence type="ECO:0000256" key="1">
    <source>
        <dbReference type="ARBA" id="ARBA00004651"/>
    </source>
</evidence>
<keyword evidence="5 7" id="KW-1133">Transmembrane helix</keyword>
<feature type="domain" description="ABC transmembrane type-1" evidence="8">
    <location>
        <begin position="79"/>
        <end position="163"/>
    </location>
</feature>
<dbReference type="Pfam" id="PF00528">
    <property type="entry name" value="BPD_transp_1"/>
    <property type="match status" value="1"/>
</dbReference>
<keyword evidence="3" id="KW-1003">Cell membrane</keyword>
<reference evidence="9" key="1">
    <citation type="submission" date="2018-05" db="EMBL/GenBank/DDBJ databases">
        <authorList>
            <person name="Lanie J.A."/>
            <person name="Ng W.-L."/>
            <person name="Kazmierczak K.M."/>
            <person name="Andrzejewski T.M."/>
            <person name="Davidsen T.M."/>
            <person name="Wayne K.J."/>
            <person name="Tettelin H."/>
            <person name="Glass J.I."/>
            <person name="Rusch D."/>
            <person name="Podicherti R."/>
            <person name="Tsui H.-C.T."/>
            <person name="Winkler M.E."/>
        </authorList>
    </citation>
    <scope>NUCLEOTIDE SEQUENCE</scope>
</reference>
<evidence type="ECO:0000256" key="3">
    <source>
        <dbReference type="ARBA" id="ARBA00022475"/>
    </source>
</evidence>
<evidence type="ECO:0000256" key="7">
    <source>
        <dbReference type="SAM" id="Phobius"/>
    </source>
</evidence>
<dbReference type="InterPro" id="IPR025966">
    <property type="entry name" value="OppC_N"/>
</dbReference>
<feature type="transmembrane region" description="Helical" evidence="7">
    <location>
        <begin position="83"/>
        <end position="107"/>
    </location>
</feature>
<proteinExistence type="predicted"/>
<sequence length="163" mass="17616">MEKTNNKTNFLKLFVRNRAAVIGLTLLIIIILLALLAPLIFPENPFKIVGKPLLEPFGEYVLGTDRLGRDVAAGVVHGARTSILIASIATLLSVILGTSIGSLSGYYGGQVDNLLMRFTEFFQTIPSFVFAIVLVAILQPSIQSIVIAITVVSWPPVARLVRG</sequence>
<organism evidence="9">
    <name type="scientific">marine metagenome</name>
    <dbReference type="NCBI Taxonomy" id="408172"/>
    <lineage>
        <taxon>unclassified sequences</taxon>
        <taxon>metagenomes</taxon>
        <taxon>ecological metagenomes</taxon>
    </lineage>
</organism>
<feature type="transmembrane region" description="Helical" evidence="7">
    <location>
        <begin position="128"/>
        <end position="154"/>
    </location>
</feature>
<evidence type="ECO:0000259" key="8">
    <source>
        <dbReference type="PROSITE" id="PS50928"/>
    </source>
</evidence>
<dbReference type="InterPro" id="IPR035906">
    <property type="entry name" value="MetI-like_sf"/>
</dbReference>
<dbReference type="PANTHER" id="PTHR43386">
    <property type="entry name" value="OLIGOPEPTIDE TRANSPORT SYSTEM PERMEASE PROTEIN APPC"/>
    <property type="match status" value="1"/>
</dbReference>
<dbReference type="AlphaFoldDB" id="A0A382R6N4"/>
<dbReference type="PROSITE" id="PS50928">
    <property type="entry name" value="ABC_TM1"/>
    <property type="match status" value="1"/>
</dbReference>
<evidence type="ECO:0000256" key="5">
    <source>
        <dbReference type="ARBA" id="ARBA00022989"/>
    </source>
</evidence>
<dbReference type="PANTHER" id="PTHR43386:SF1">
    <property type="entry name" value="D,D-DIPEPTIDE TRANSPORT SYSTEM PERMEASE PROTEIN DDPC-RELATED"/>
    <property type="match status" value="1"/>
</dbReference>
<comment type="subcellular location">
    <subcellularLocation>
        <location evidence="1">Cell membrane</location>
        <topology evidence="1">Multi-pass membrane protein</topology>
    </subcellularLocation>
</comment>
<keyword evidence="6 7" id="KW-0472">Membrane</keyword>
<feature type="transmembrane region" description="Helical" evidence="7">
    <location>
        <begin position="21"/>
        <end position="41"/>
    </location>
</feature>
<dbReference type="CDD" id="cd06261">
    <property type="entry name" value="TM_PBP2"/>
    <property type="match status" value="1"/>
</dbReference>
<keyword evidence="2" id="KW-0813">Transport</keyword>
<evidence type="ECO:0000256" key="6">
    <source>
        <dbReference type="ARBA" id="ARBA00023136"/>
    </source>
</evidence>
<protein>
    <recommendedName>
        <fullName evidence="8">ABC transmembrane type-1 domain-containing protein</fullName>
    </recommendedName>
</protein>
<dbReference type="SUPFAM" id="SSF161098">
    <property type="entry name" value="MetI-like"/>
    <property type="match status" value="1"/>
</dbReference>
<evidence type="ECO:0000256" key="2">
    <source>
        <dbReference type="ARBA" id="ARBA00022448"/>
    </source>
</evidence>
<dbReference type="GO" id="GO:0005886">
    <property type="term" value="C:plasma membrane"/>
    <property type="evidence" value="ECO:0007669"/>
    <property type="project" value="UniProtKB-SubCell"/>
</dbReference>
<keyword evidence="4 7" id="KW-0812">Transmembrane</keyword>
<name>A0A382R6N4_9ZZZZ</name>
<accession>A0A382R6N4</accession>
<dbReference type="Gene3D" id="1.10.3720.10">
    <property type="entry name" value="MetI-like"/>
    <property type="match status" value="1"/>
</dbReference>
<gene>
    <name evidence="9" type="ORF">METZ01_LOCUS345095</name>
</gene>
<dbReference type="InterPro" id="IPR000515">
    <property type="entry name" value="MetI-like"/>
</dbReference>
<dbReference type="EMBL" id="UINC01118841">
    <property type="protein sequence ID" value="SVC92241.1"/>
    <property type="molecule type" value="Genomic_DNA"/>
</dbReference>
<dbReference type="InterPro" id="IPR050366">
    <property type="entry name" value="BP-dependent_transpt_permease"/>
</dbReference>
<evidence type="ECO:0000256" key="4">
    <source>
        <dbReference type="ARBA" id="ARBA00022692"/>
    </source>
</evidence>
<evidence type="ECO:0000313" key="9">
    <source>
        <dbReference type="EMBL" id="SVC92241.1"/>
    </source>
</evidence>
<dbReference type="GO" id="GO:0055085">
    <property type="term" value="P:transmembrane transport"/>
    <property type="evidence" value="ECO:0007669"/>
    <property type="project" value="InterPro"/>
</dbReference>